<dbReference type="SUPFAM" id="SSF55174">
    <property type="entry name" value="Alpha-L RNA-binding motif"/>
    <property type="match status" value="1"/>
</dbReference>
<dbReference type="Pfam" id="PF01479">
    <property type="entry name" value="S4"/>
    <property type="match status" value="1"/>
</dbReference>
<dbReference type="GO" id="GO:0032259">
    <property type="term" value="P:methylation"/>
    <property type="evidence" value="ECO:0007669"/>
    <property type="project" value="UniProtKB-KW"/>
</dbReference>
<feature type="domain" description="RNA-binding S4" evidence="4">
    <location>
        <begin position="4"/>
        <end position="66"/>
    </location>
</feature>
<evidence type="ECO:0000313" key="5">
    <source>
        <dbReference type="EMBL" id="KAA0259162.1"/>
    </source>
</evidence>
<accession>A0A5A8F573</accession>
<dbReference type="NCBIfam" id="TIGR00478">
    <property type="entry name" value="tly"/>
    <property type="match status" value="1"/>
</dbReference>
<dbReference type="Gene3D" id="3.10.290.10">
    <property type="entry name" value="RNA-binding S4 domain"/>
    <property type="match status" value="1"/>
</dbReference>
<reference evidence="5 6" key="1">
    <citation type="submission" date="2019-06" db="EMBL/GenBank/DDBJ databases">
        <title>Genomic insights into carbon and energy metabolism of Deferribacter autotrophicus revealed new metabolic traits in the phylum Deferribacteres.</title>
        <authorList>
            <person name="Slobodkin A.I."/>
            <person name="Slobodkina G.B."/>
            <person name="Allioux M."/>
            <person name="Alain K."/>
            <person name="Jebbar M."/>
            <person name="Shadrin V."/>
            <person name="Kublanov I.V."/>
            <person name="Toshchakov S.V."/>
            <person name="Bonch-Osmolovskaya E.A."/>
        </authorList>
    </citation>
    <scope>NUCLEOTIDE SEQUENCE [LARGE SCALE GENOMIC DNA]</scope>
    <source>
        <strain evidence="5 6">SL50</strain>
    </source>
</reference>
<proteinExistence type="inferred from homology"/>
<dbReference type="AlphaFoldDB" id="A0A5A8F573"/>
<dbReference type="SUPFAM" id="SSF53335">
    <property type="entry name" value="S-adenosyl-L-methionine-dependent methyltransferases"/>
    <property type="match status" value="1"/>
</dbReference>
<dbReference type="Gene3D" id="3.40.50.150">
    <property type="entry name" value="Vaccinia Virus protein VP39"/>
    <property type="match status" value="1"/>
</dbReference>
<evidence type="ECO:0000256" key="1">
    <source>
        <dbReference type="ARBA" id="ARBA00022884"/>
    </source>
</evidence>
<organism evidence="5 6">
    <name type="scientific">Deferribacter autotrophicus</name>
    <dbReference type="NCBI Taxonomy" id="500465"/>
    <lineage>
        <taxon>Bacteria</taxon>
        <taxon>Pseudomonadati</taxon>
        <taxon>Deferribacterota</taxon>
        <taxon>Deferribacteres</taxon>
        <taxon>Deferribacterales</taxon>
        <taxon>Deferribacteraceae</taxon>
        <taxon>Deferribacter</taxon>
    </lineage>
</organism>
<keyword evidence="5" id="KW-0808">Transferase</keyword>
<dbReference type="InterPro" id="IPR036986">
    <property type="entry name" value="S4_RNA-bd_sf"/>
</dbReference>
<dbReference type="OrthoDB" id="9784736at2"/>
<keyword evidence="6" id="KW-1185">Reference proteome</keyword>
<dbReference type="Proteomes" id="UP000322876">
    <property type="component" value="Unassembled WGS sequence"/>
</dbReference>
<gene>
    <name evidence="5" type="ORF">FHQ18_01545</name>
</gene>
<dbReference type="PANTHER" id="PTHR32319">
    <property type="entry name" value="BACTERIAL HEMOLYSIN-LIKE PROTEIN"/>
    <property type="match status" value="1"/>
</dbReference>
<keyword evidence="5" id="KW-0489">Methyltransferase</keyword>
<dbReference type="CDD" id="cd02440">
    <property type="entry name" value="AdoMet_MTases"/>
    <property type="match status" value="1"/>
</dbReference>
<dbReference type="GO" id="GO:0003723">
    <property type="term" value="F:RNA binding"/>
    <property type="evidence" value="ECO:0007669"/>
    <property type="project" value="UniProtKB-KW"/>
</dbReference>
<dbReference type="PIRSF" id="PIRSF005578">
    <property type="entry name" value="TlyA"/>
    <property type="match status" value="1"/>
</dbReference>
<dbReference type="PANTHER" id="PTHR32319:SF0">
    <property type="entry name" value="BACTERIAL HEMOLYSIN-LIKE PROTEIN"/>
    <property type="match status" value="1"/>
</dbReference>
<dbReference type="PROSITE" id="PS50889">
    <property type="entry name" value="S4"/>
    <property type="match status" value="1"/>
</dbReference>
<dbReference type="InterPro" id="IPR002877">
    <property type="entry name" value="RNA_MeTrfase_FtsJ_dom"/>
</dbReference>
<comment type="similarity">
    <text evidence="2">Belongs to the TlyA family.</text>
</comment>
<evidence type="ECO:0000313" key="6">
    <source>
        <dbReference type="Proteomes" id="UP000322876"/>
    </source>
</evidence>
<evidence type="ECO:0000259" key="4">
    <source>
        <dbReference type="SMART" id="SM00363"/>
    </source>
</evidence>
<evidence type="ECO:0000256" key="2">
    <source>
        <dbReference type="ARBA" id="ARBA00029460"/>
    </source>
</evidence>
<keyword evidence="1 3" id="KW-0694">RNA-binding</keyword>
<protein>
    <submittedName>
        <fullName evidence="5">TlyA family RNA methyltransferase</fullName>
    </submittedName>
</protein>
<dbReference type="RefSeq" id="WP_149265417.1">
    <property type="nucleotide sequence ID" value="NZ_VFJB01000002.1"/>
</dbReference>
<dbReference type="GO" id="GO:0008168">
    <property type="term" value="F:methyltransferase activity"/>
    <property type="evidence" value="ECO:0007669"/>
    <property type="project" value="UniProtKB-KW"/>
</dbReference>
<dbReference type="Pfam" id="PF01728">
    <property type="entry name" value="FtsJ"/>
    <property type="match status" value="1"/>
</dbReference>
<dbReference type="SMART" id="SM00363">
    <property type="entry name" value="S4"/>
    <property type="match status" value="1"/>
</dbReference>
<dbReference type="EMBL" id="VFJB01000002">
    <property type="protein sequence ID" value="KAA0259162.1"/>
    <property type="molecule type" value="Genomic_DNA"/>
</dbReference>
<dbReference type="InterPro" id="IPR047048">
    <property type="entry name" value="TlyA"/>
</dbReference>
<dbReference type="CDD" id="cd00165">
    <property type="entry name" value="S4"/>
    <property type="match status" value="1"/>
</dbReference>
<sequence>MGKDRLDKILVSKKLVESREKAQRLIMAGLVFVNNEKIEKPGTKVDEDAEIFIKETLPYVSKGGLKLEKAVKVFNLNFKDKTVLDIGASTGGFTDVALKNGAKKVYAVDVGRGQLHYSLRINPKVINIEKCNFRYIEFEQIGEKVDIITSDVSFISLTLIIPKTIQFCKEKSEFIVLIKPQFEAGREQVGKKGVVRNTEVHKDVIKKIIDCAETNGYKLKGLAKSPIKGAKGNTEYLAYFVYSANFTEEINYDDLIERAINE</sequence>
<evidence type="ECO:0000256" key="3">
    <source>
        <dbReference type="PROSITE-ProRule" id="PRU00182"/>
    </source>
</evidence>
<name>A0A5A8F573_9BACT</name>
<dbReference type="InterPro" id="IPR029063">
    <property type="entry name" value="SAM-dependent_MTases_sf"/>
</dbReference>
<comment type="caution">
    <text evidence="5">The sequence shown here is derived from an EMBL/GenBank/DDBJ whole genome shotgun (WGS) entry which is preliminary data.</text>
</comment>
<dbReference type="InterPro" id="IPR004538">
    <property type="entry name" value="Hemolysin_A/TlyA"/>
</dbReference>
<dbReference type="InterPro" id="IPR002942">
    <property type="entry name" value="S4_RNA-bd"/>
</dbReference>